<proteinExistence type="predicted"/>
<organism evidence="1 2">
    <name type="scientific">Insolitispirillum peregrinum</name>
    <dbReference type="NCBI Taxonomy" id="80876"/>
    <lineage>
        <taxon>Bacteria</taxon>
        <taxon>Pseudomonadati</taxon>
        <taxon>Pseudomonadota</taxon>
        <taxon>Alphaproteobacteria</taxon>
        <taxon>Rhodospirillales</taxon>
        <taxon>Novispirillaceae</taxon>
        <taxon>Insolitispirillum</taxon>
    </lineage>
</organism>
<reference evidence="1 2" key="1">
    <citation type="submission" date="2017-01" db="EMBL/GenBank/DDBJ databases">
        <authorList>
            <person name="Mah S.A."/>
            <person name="Swanson W.J."/>
            <person name="Moy G.W."/>
            <person name="Vacquier V.D."/>
        </authorList>
    </citation>
    <scope>NUCLEOTIDE SEQUENCE [LARGE SCALE GENOMIC DNA]</scope>
    <source>
        <strain evidence="1 2">DSM 11589</strain>
    </source>
</reference>
<dbReference type="OrthoDB" id="9816422at2"/>
<dbReference type="STRING" id="80876.SAMN05421779_104125"/>
<dbReference type="PANTHER" id="PTHR30121:SF12">
    <property type="entry name" value="TYPE IV SECRETION SYSTEM PROTEIN CAGE"/>
    <property type="match status" value="1"/>
</dbReference>
<dbReference type="EMBL" id="FTOA01000004">
    <property type="protein sequence ID" value="SIS85529.1"/>
    <property type="molecule type" value="Genomic_DNA"/>
</dbReference>
<name>A0A1N7MHY7_9PROT</name>
<sequence length="783" mass="85680">METLWPFFGSTVGLATLGAALAVPAARRLTLGSVQDDWLCNELELDHIQADGQTIACKSGTLMRVISLMGESYETKPFEEQVALCAGRQQMLNQIGEIGAVVRWFGAKRERAIVHQATWPGPVLEDIGQAEAALFRRSYSIHWYLMLSARSAHTLDKAMARALPLLSPYRAEVLTVAADGEACPLTAFANYLVSGEVSHDLPRLSRNLSGALPAADPQFRADGGICMSVPTPLHQRILVVRGWPETVDGWPMGQLMALPGELDLTQVCLPERQEIASPMLLHKLKGLQSNPFSSSAATADFAAAADIVGGGEIWWRTQFHITLRHPTQAGLDELTRQASDILSRRRILYSVETKGAAVAWFNRLPEHNTLLRPLRLFSDAIAALWPLPFSPVGRHACPWGQGPVRQFFTGTRQAYAFQFHISDRPQSLGNFLVFAPSGSGKSTVIAHLLAGLTRHAGVLSLILDSKEGTRFMVEAFGGLYQNFDSLALNPLAVAEDSRQGRQRLYLLLRSMLGEVADAPESGPILDHLIATALQLPPHQRSLSALFEPCVPAQTRQRGALADWVVDGKGKAGRYSHVFNAAKDSLASLLGQAPMVGINMNEALEDARLAPPVVAHILETITASRHKGFAVFIDEAANLLRNGVFADYVRVLYREVRKQDGIVGMAFQDPAALHRSGIAEAALENTATLIFFPNTMGRKADYEVFNLNDEQKQFIFHSPPGSGRRVLVVRRDAASGYEESVILDVDLSQLADGDCLKYFRSGPEAVQRMVDLQTQWGSAWAAHL</sequence>
<keyword evidence="2" id="KW-1185">Reference proteome</keyword>
<dbReference type="AlphaFoldDB" id="A0A1N7MHY7"/>
<dbReference type="Proteomes" id="UP000185678">
    <property type="component" value="Unassembled WGS sequence"/>
</dbReference>
<dbReference type="PANTHER" id="PTHR30121">
    <property type="entry name" value="UNCHARACTERIZED PROTEIN YJGR-RELATED"/>
    <property type="match status" value="1"/>
</dbReference>
<gene>
    <name evidence="1" type="ORF">SAMN05421779_104125</name>
</gene>
<evidence type="ECO:0000313" key="1">
    <source>
        <dbReference type="EMBL" id="SIS85529.1"/>
    </source>
</evidence>
<dbReference type="InterPro" id="IPR051162">
    <property type="entry name" value="T4SS_component"/>
</dbReference>
<protein>
    <submittedName>
        <fullName evidence="1">Type IV secretion system protein VirB4</fullName>
    </submittedName>
</protein>
<dbReference type="Gene3D" id="1.10.8.730">
    <property type="match status" value="1"/>
</dbReference>
<evidence type="ECO:0000313" key="2">
    <source>
        <dbReference type="Proteomes" id="UP000185678"/>
    </source>
</evidence>
<dbReference type="Gene3D" id="3.40.50.300">
    <property type="entry name" value="P-loop containing nucleotide triphosphate hydrolases"/>
    <property type="match status" value="1"/>
</dbReference>
<dbReference type="InterPro" id="IPR027417">
    <property type="entry name" value="P-loop_NTPase"/>
</dbReference>
<accession>A0A1N7MHY7</accession>
<dbReference type="SUPFAM" id="SSF52540">
    <property type="entry name" value="P-loop containing nucleoside triphosphate hydrolases"/>
    <property type="match status" value="1"/>
</dbReference>
<dbReference type="RefSeq" id="WP_076400581.1">
    <property type="nucleotide sequence ID" value="NZ_FTOA01000004.1"/>
</dbReference>